<evidence type="ECO:0000313" key="3">
    <source>
        <dbReference type="Proteomes" id="UP001139031"/>
    </source>
</evidence>
<dbReference type="EMBL" id="JAIRAU010000024">
    <property type="protein sequence ID" value="MBZ5711162.1"/>
    <property type="molecule type" value="Genomic_DNA"/>
</dbReference>
<proteinExistence type="predicted"/>
<reference evidence="2" key="1">
    <citation type="submission" date="2021-08" db="EMBL/GenBank/DDBJ databases">
        <authorList>
            <person name="Stevens D.C."/>
        </authorList>
    </citation>
    <scope>NUCLEOTIDE SEQUENCE</scope>
    <source>
        <strain evidence="2">DSM 53165</strain>
    </source>
</reference>
<organism evidence="2 3">
    <name type="scientific">Nannocystis pusilla</name>
    <dbReference type="NCBI Taxonomy" id="889268"/>
    <lineage>
        <taxon>Bacteria</taxon>
        <taxon>Pseudomonadati</taxon>
        <taxon>Myxococcota</taxon>
        <taxon>Polyangia</taxon>
        <taxon>Nannocystales</taxon>
        <taxon>Nannocystaceae</taxon>
        <taxon>Nannocystis</taxon>
    </lineage>
</organism>
<sequence>MNAPAPYPSTATVSPGAAPAFRFDGGAADYLGVAILAFLLTFVTLGIAYPWALCMIQRWRCHHTMIGGRRLRFTGSGLALIGLWIKWFFLLIITLGIYSFWIVPGIHRWIVEHTEFE</sequence>
<dbReference type="RefSeq" id="WP_224192935.1">
    <property type="nucleotide sequence ID" value="NZ_JAIRAU010000024.1"/>
</dbReference>
<feature type="transmembrane region" description="Helical" evidence="1">
    <location>
        <begin position="77"/>
        <end position="101"/>
    </location>
</feature>
<keyword evidence="1" id="KW-1133">Transmembrane helix</keyword>
<evidence type="ECO:0000256" key="1">
    <source>
        <dbReference type="SAM" id="Phobius"/>
    </source>
</evidence>
<keyword evidence="1" id="KW-0472">Membrane</keyword>
<comment type="caution">
    <text evidence="2">The sequence shown here is derived from an EMBL/GenBank/DDBJ whole genome shotgun (WGS) entry which is preliminary data.</text>
</comment>
<keyword evidence="1" id="KW-0812">Transmembrane</keyword>
<keyword evidence="3" id="KW-1185">Reference proteome</keyword>
<protein>
    <submittedName>
        <fullName evidence="2">DUF898 domain-containing protein</fullName>
    </submittedName>
</protein>
<gene>
    <name evidence="2" type="ORF">K7C98_18095</name>
</gene>
<dbReference type="Proteomes" id="UP001139031">
    <property type="component" value="Unassembled WGS sequence"/>
</dbReference>
<dbReference type="Pfam" id="PF05987">
    <property type="entry name" value="DUF898"/>
    <property type="match status" value="1"/>
</dbReference>
<accession>A0ABS7TSF4</accession>
<dbReference type="InterPro" id="IPR010295">
    <property type="entry name" value="DUF898"/>
</dbReference>
<feature type="transmembrane region" description="Helical" evidence="1">
    <location>
        <begin position="30"/>
        <end position="56"/>
    </location>
</feature>
<name>A0ABS7TSF4_9BACT</name>
<evidence type="ECO:0000313" key="2">
    <source>
        <dbReference type="EMBL" id="MBZ5711162.1"/>
    </source>
</evidence>